<dbReference type="GO" id="GO:0043130">
    <property type="term" value="F:ubiquitin binding"/>
    <property type="evidence" value="ECO:0007669"/>
    <property type="project" value="TreeGrafter"/>
</dbReference>
<dbReference type="Gene3D" id="3.10.20.90">
    <property type="entry name" value="Phosphatidylinositol 3-kinase Catalytic Subunit, Chain A, domain 1"/>
    <property type="match status" value="1"/>
</dbReference>
<evidence type="ECO:0000259" key="1">
    <source>
        <dbReference type="PROSITE" id="PS50053"/>
    </source>
</evidence>
<gene>
    <name evidence="2" type="ORF">Pyn_13015</name>
</gene>
<dbReference type="Pfam" id="PF00240">
    <property type="entry name" value="ubiquitin"/>
    <property type="match status" value="1"/>
</dbReference>
<dbReference type="Proteomes" id="UP000250321">
    <property type="component" value="Unassembled WGS sequence"/>
</dbReference>
<proteinExistence type="predicted"/>
<dbReference type="PANTHER" id="PTHR10621">
    <property type="entry name" value="UV EXCISION REPAIR PROTEIN RAD23"/>
    <property type="match status" value="1"/>
</dbReference>
<dbReference type="GO" id="GO:0005654">
    <property type="term" value="C:nucleoplasm"/>
    <property type="evidence" value="ECO:0007669"/>
    <property type="project" value="TreeGrafter"/>
</dbReference>
<dbReference type="OrthoDB" id="1916003at2759"/>
<organism evidence="2 3">
    <name type="scientific">Prunus yedoensis var. nudiflora</name>
    <dbReference type="NCBI Taxonomy" id="2094558"/>
    <lineage>
        <taxon>Eukaryota</taxon>
        <taxon>Viridiplantae</taxon>
        <taxon>Streptophyta</taxon>
        <taxon>Embryophyta</taxon>
        <taxon>Tracheophyta</taxon>
        <taxon>Spermatophyta</taxon>
        <taxon>Magnoliopsida</taxon>
        <taxon>eudicotyledons</taxon>
        <taxon>Gunneridae</taxon>
        <taxon>Pentapetalae</taxon>
        <taxon>rosids</taxon>
        <taxon>fabids</taxon>
        <taxon>Rosales</taxon>
        <taxon>Rosaceae</taxon>
        <taxon>Amygdaloideae</taxon>
        <taxon>Amygdaleae</taxon>
        <taxon>Prunus</taxon>
    </lineage>
</organism>
<dbReference type="GO" id="GO:0005829">
    <property type="term" value="C:cytosol"/>
    <property type="evidence" value="ECO:0007669"/>
    <property type="project" value="TreeGrafter"/>
</dbReference>
<dbReference type="SUPFAM" id="SSF54236">
    <property type="entry name" value="Ubiquitin-like"/>
    <property type="match status" value="1"/>
</dbReference>
<accession>A0A314Z7B7</accession>
<dbReference type="GO" id="GO:0031593">
    <property type="term" value="F:polyubiquitin modification-dependent protein binding"/>
    <property type="evidence" value="ECO:0007669"/>
    <property type="project" value="TreeGrafter"/>
</dbReference>
<dbReference type="EMBL" id="PJQY01000278">
    <property type="protein sequence ID" value="PQQ13957.1"/>
    <property type="molecule type" value="Genomic_DNA"/>
</dbReference>
<dbReference type="PANTHER" id="PTHR10621:SF61">
    <property type="entry name" value="UBIQUITIN FAMILY PROTEIN"/>
    <property type="match status" value="1"/>
</dbReference>
<evidence type="ECO:0000313" key="3">
    <source>
        <dbReference type="Proteomes" id="UP000250321"/>
    </source>
</evidence>
<comment type="caution">
    <text evidence="2">The sequence shown here is derived from an EMBL/GenBank/DDBJ whole genome shotgun (WGS) entry which is preliminary data.</text>
</comment>
<dbReference type="PROSITE" id="PS50053">
    <property type="entry name" value="UBIQUITIN_2"/>
    <property type="match status" value="1"/>
</dbReference>
<name>A0A314Z7B7_PRUYE</name>
<dbReference type="CDD" id="cd17039">
    <property type="entry name" value="Ubl_ubiquitin_like"/>
    <property type="match status" value="1"/>
</dbReference>
<reference evidence="2 3" key="1">
    <citation type="submission" date="2018-02" db="EMBL/GenBank/DDBJ databases">
        <title>Draft genome of wild Prunus yedoensis var. nudiflora.</title>
        <authorList>
            <person name="Baek S."/>
            <person name="Kim J.-H."/>
            <person name="Choi K."/>
            <person name="Kim G.-B."/>
            <person name="Cho A."/>
            <person name="Jang H."/>
            <person name="Shin C.-H."/>
            <person name="Yu H.-J."/>
            <person name="Mun J.-H."/>
        </authorList>
    </citation>
    <scope>NUCLEOTIDE SEQUENCE [LARGE SCALE GENOMIC DNA]</scope>
    <source>
        <strain evidence="3">cv. Jeju island</strain>
        <tissue evidence="2">Leaf</tissue>
    </source>
</reference>
<dbReference type="GO" id="GO:0043161">
    <property type="term" value="P:proteasome-mediated ubiquitin-dependent protein catabolic process"/>
    <property type="evidence" value="ECO:0007669"/>
    <property type="project" value="TreeGrafter"/>
</dbReference>
<protein>
    <recommendedName>
        <fullName evidence="1">Ubiquitin-like domain-containing protein</fullName>
    </recommendedName>
</protein>
<sequence length="102" mass="11559">MKVVVENLTGSLFYVQVGNNATVADLKREIETQQKLPYDRMILILGADDHRLLMKDDGDDGVSLVDYGVEDESHIYIFFDPLDDGSTHRFVLTWPDSLLGWA</sequence>
<dbReference type="GO" id="GO:0070628">
    <property type="term" value="F:proteasome binding"/>
    <property type="evidence" value="ECO:0007669"/>
    <property type="project" value="TreeGrafter"/>
</dbReference>
<dbReference type="AlphaFoldDB" id="A0A314Z7B7"/>
<keyword evidence="3" id="KW-1185">Reference proteome</keyword>
<evidence type="ECO:0000313" key="2">
    <source>
        <dbReference type="EMBL" id="PQQ13957.1"/>
    </source>
</evidence>
<dbReference type="InterPro" id="IPR029071">
    <property type="entry name" value="Ubiquitin-like_domsf"/>
</dbReference>
<dbReference type="InterPro" id="IPR000626">
    <property type="entry name" value="Ubiquitin-like_dom"/>
</dbReference>
<feature type="domain" description="Ubiquitin-like" evidence="1">
    <location>
        <begin position="1"/>
        <end position="77"/>
    </location>
</feature>